<dbReference type="AlphaFoldDB" id="A0A7U9PV08"/>
<proteinExistence type="predicted"/>
<evidence type="ECO:0000313" key="3">
    <source>
        <dbReference type="Proteomes" id="UP000287830"/>
    </source>
</evidence>
<comment type="caution">
    <text evidence="2">The sequence shown here is derived from an EMBL/GenBank/DDBJ whole genome shotgun (WGS) entry which is preliminary data.</text>
</comment>
<accession>A0A7U9PV08</accession>
<dbReference type="InterPro" id="IPR028082">
    <property type="entry name" value="Peripla_BP_I"/>
</dbReference>
<name>A0A7U9PV08_9ACTN</name>
<feature type="region of interest" description="Disordered" evidence="1">
    <location>
        <begin position="274"/>
        <end position="304"/>
    </location>
</feature>
<gene>
    <name evidence="2" type="ORF">OEIGOIKO_00380</name>
</gene>
<dbReference type="Proteomes" id="UP000287830">
    <property type="component" value="Unassembled WGS sequence"/>
</dbReference>
<reference evidence="2 3" key="1">
    <citation type="submission" date="2018-11" db="EMBL/GenBank/DDBJ databases">
        <title>Whole genome sequence of Streptomyces chrestomyceticus NBRC 13444(T).</title>
        <authorList>
            <person name="Komaki H."/>
            <person name="Tamura T."/>
        </authorList>
    </citation>
    <scope>NUCLEOTIDE SEQUENCE [LARGE SCALE GENOMIC DNA]</scope>
    <source>
        <strain evidence="2 3">NBRC 13444</strain>
    </source>
</reference>
<evidence type="ECO:0000313" key="2">
    <source>
        <dbReference type="EMBL" id="GCD32663.1"/>
    </source>
</evidence>
<dbReference type="EMBL" id="BHZC01000001">
    <property type="protein sequence ID" value="GCD32663.1"/>
    <property type="molecule type" value="Genomic_DNA"/>
</dbReference>
<organism evidence="2 3">
    <name type="scientific">Streptomyces chrestomyceticus JCM 4735</name>
    <dbReference type="NCBI Taxonomy" id="1306181"/>
    <lineage>
        <taxon>Bacteria</taxon>
        <taxon>Bacillati</taxon>
        <taxon>Actinomycetota</taxon>
        <taxon>Actinomycetes</taxon>
        <taxon>Kitasatosporales</taxon>
        <taxon>Streptomycetaceae</taxon>
        <taxon>Streptomyces</taxon>
    </lineage>
</organism>
<sequence length="553" mass="60264">MHLHETHRLREDAALLNWLYNTFWATWIRKAGTVLVVLAVAVPATLLLPAKFGAPEHCAEGVEKSAGECIGVNGSGYDFGVPEIRKVTEAIRKENARVTGQKASVTVAMMLPLQPKLPAERKQLRSELQGAYLAQYRANRTEKTPLLRLVLANPGADYAQQEKVVDQLAAMADSERDNLRAVTGFNLSLGATKQAVARLTDELKIPVLASRVSADEIANPDNPAGRLPFPGLARIIPTNRQQADALAHFHGGLRDAETVLVRDVRPHDIYDESLAKAFSRPEPGPPGPKDQVFESPGINDPGQTGNHFSLIGHNICESDAHVVYFAGRPVHLRLFALKLAEVPCHGKKYTIVSGSGAATLDRYLTDDDWKKLRGDGGNPTITVQYAAPGHPDAWDVALRTWEKQQADAGRKPAAADRSAYLTDPRRELQELRALIDQQTAGDIGPVQLEDSRTMLVHDGVRTVAEAVFLANAQVVGSIPSRERVAAEWPRLEAAHRVRGTSGWICLTNGGNAYDKPVAVVQLDPRTRKVAFVGLGWPEKKPQPAECVVPSGTR</sequence>
<protein>
    <submittedName>
        <fullName evidence="2">ABC transporter substrate-binding protein</fullName>
    </submittedName>
</protein>
<dbReference type="Gene3D" id="3.40.50.2300">
    <property type="match status" value="1"/>
</dbReference>
<dbReference type="SUPFAM" id="SSF53822">
    <property type="entry name" value="Periplasmic binding protein-like I"/>
    <property type="match status" value="1"/>
</dbReference>
<evidence type="ECO:0000256" key="1">
    <source>
        <dbReference type="SAM" id="MobiDB-lite"/>
    </source>
</evidence>